<organism evidence="1 2">
    <name type="scientific">Coccomyxa viridis</name>
    <dbReference type="NCBI Taxonomy" id="1274662"/>
    <lineage>
        <taxon>Eukaryota</taxon>
        <taxon>Viridiplantae</taxon>
        <taxon>Chlorophyta</taxon>
        <taxon>core chlorophytes</taxon>
        <taxon>Trebouxiophyceae</taxon>
        <taxon>Trebouxiophyceae incertae sedis</taxon>
        <taxon>Coccomyxaceae</taxon>
        <taxon>Coccomyxa</taxon>
    </lineage>
</organism>
<dbReference type="Proteomes" id="UP001497392">
    <property type="component" value="Unassembled WGS sequence"/>
</dbReference>
<evidence type="ECO:0000313" key="1">
    <source>
        <dbReference type="EMBL" id="CAL5226955.1"/>
    </source>
</evidence>
<reference evidence="1 2" key="1">
    <citation type="submission" date="2024-06" db="EMBL/GenBank/DDBJ databases">
        <authorList>
            <person name="Kraege A."/>
            <person name="Thomma B."/>
        </authorList>
    </citation>
    <scope>NUCLEOTIDE SEQUENCE [LARGE SCALE GENOMIC DNA]</scope>
</reference>
<proteinExistence type="predicted"/>
<evidence type="ECO:0000313" key="2">
    <source>
        <dbReference type="Proteomes" id="UP001497392"/>
    </source>
</evidence>
<protein>
    <submittedName>
        <fullName evidence="1">G9840 protein</fullName>
    </submittedName>
</protein>
<comment type="caution">
    <text evidence="1">The sequence shown here is derived from an EMBL/GenBank/DDBJ whole genome shotgun (WGS) entry which is preliminary data.</text>
</comment>
<sequence length="103" mass="10868">MLHEEVEDFGHQLATTAIPESTLLPSATQLPATTAAATIGTPVTTQAPQSIAMPITAPQSRLLHSLARHPQQMLLQAPHAQVSILSPSATMAANLSWTAHFPT</sequence>
<keyword evidence="2" id="KW-1185">Reference proteome</keyword>
<accession>A0ABP1G407</accession>
<name>A0ABP1G407_9CHLO</name>
<gene>
    <name evidence="1" type="primary">g9840</name>
    <name evidence="1" type="ORF">VP750_LOCUS8861</name>
</gene>
<dbReference type="EMBL" id="CAXHTA020000016">
    <property type="protein sequence ID" value="CAL5226955.1"/>
    <property type="molecule type" value="Genomic_DNA"/>
</dbReference>